<organism evidence="5 6">
    <name type="scientific">Ophiocordyceps australis</name>
    <dbReference type="NCBI Taxonomy" id="1399860"/>
    <lineage>
        <taxon>Eukaryota</taxon>
        <taxon>Fungi</taxon>
        <taxon>Dikarya</taxon>
        <taxon>Ascomycota</taxon>
        <taxon>Pezizomycotina</taxon>
        <taxon>Sordariomycetes</taxon>
        <taxon>Hypocreomycetidae</taxon>
        <taxon>Hypocreales</taxon>
        <taxon>Ophiocordycipitaceae</taxon>
        <taxon>Ophiocordyceps</taxon>
    </lineage>
</organism>
<evidence type="ECO:0000256" key="3">
    <source>
        <dbReference type="ARBA" id="ARBA00048679"/>
    </source>
</evidence>
<evidence type="ECO:0000313" key="5">
    <source>
        <dbReference type="EMBL" id="PHH74487.1"/>
    </source>
</evidence>
<dbReference type="GO" id="GO:0004674">
    <property type="term" value="F:protein serine/threonine kinase activity"/>
    <property type="evidence" value="ECO:0007669"/>
    <property type="project" value="UniProtKB-EC"/>
</dbReference>
<gene>
    <name evidence="5" type="ORF">CDD82_4907</name>
</gene>
<protein>
    <recommendedName>
        <fullName evidence="1">non-specific serine/threonine protein kinase</fullName>
        <ecNumber evidence="1">2.7.11.1</ecNumber>
    </recommendedName>
</protein>
<dbReference type="EC" id="2.7.11.1" evidence="1"/>
<dbReference type="EMBL" id="NJEU01000428">
    <property type="protein sequence ID" value="PHH74487.1"/>
    <property type="molecule type" value="Genomic_DNA"/>
</dbReference>
<evidence type="ECO:0000256" key="2">
    <source>
        <dbReference type="ARBA" id="ARBA00047899"/>
    </source>
</evidence>
<feature type="domain" description="Fungal-type protein kinase" evidence="4">
    <location>
        <begin position="260"/>
        <end position="635"/>
    </location>
</feature>
<proteinExistence type="predicted"/>
<dbReference type="InterPro" id="IPR040976">
    <property type="entry name" value="Pkinase_fungal"/>
</dbReference>
<comment type="catalytic activity">
    <reaction evidence="3">
        <text>L-seryl-[protein] + ATP = O-phospho-L-seryl-[protein] + ADP + H(+)</text>
        <dbReference type="Rhea" id="RHEA:17989"/>
        <dbReference type="Rhea" id="RHEA-COMP:9863"/>
        <dbReference type="Rhea" id="RHEA-COMP:11604"/>
        <dbReference type="ChEBI" id="CHEBI:15378"/>
        <dbReference type="ChEBI" id="CHEBI:29999"/>
        <dbReference type="ChEBI" id="CHEBI:30616"/>
        <dbReference type="ChEBI" id="CHEBI:83421"/>
        <dbReference type="ChEBI" id="CHEBI:456216"/>
        <dbReference type="EC" id="2.7.11.1"/>
    </reaction>
</comment>
<reference evidence="5 6" key="1">
    <citation type="submission" date="2017-06" db="EMBL/GenBank/DDBJ databases">
        <title>Ant-infecting Ophiocordyceps genomes reveal a high diversity of potential behavioral manipulation genes and a possible major role for enterotoxins.</title>
        <authorList>
            <person name="De Bekker C."/>
            <person name="Evans H.C."/>
            <person name="Brachmann A."/>
            <person name="Hughes D.P."/>
        </authorList>
    </citation>
    <scope>NUCLEOTIDE SEQUENCE [LARGE SCALE GENOMIC DNA]</scope>
    <source>
        <strain evidence="5 6">1348a</strain>
    </source>
</reference>
<accession>A0A2C5Z0E4</accession>
<evidence type="ECO:0000313" key="6">
    <source>
        <dbReference type="Proteomes" id="UP000224854"/>
    </source>
</evidence>
<evidence type="ECO:0000259" key="4">
    <source>
        <dbReference type="Pfam" id="PF17667"/>
    </source>
</evidence>
<dbReference type="PANTHER" id="PTHR38248">
    <property type="entry name" value="FUNK1 6"/>
    <property type="match status" value="1"/>
</dbReference>
<evidence type="ECO:0000256" key="1">
    <source>
        <dbReference type="ARBA" id="ARBA00012513"/>
    </source>
</evidence>
<comment type="catalytic activity">
    <reaction evidence="2">
        <text>L-threonyl-[protein] + ATP = O-phospho-L-threonyl-[protein] + ADP + H(+)</text>
        <dbReference type="Rhea" id="RHEA:46608"/>
        <dbReference type="Rhea" id="RHEA-COMP:11060"/>
        <dbReference type="Rhea" id="RHEA-COMP:11605"/>
        <dbReference type="ChEBI" id="CHEBI:15378"/>
        <dbReference type="ChEBI" id="CHEBI:30013"/>
        <dbReference type="ChEBI" id="CHEBI:30616"/>
        <dbReference type="ChEBI" id="CHEBI:61977"/>
        <dbReference type="ChEBI" id="CHEBI:456216"/>
        <dbReference type="EC" id="2.7.11.1"/>
    </reaction>
</comment>
<keyword evidence="6" id="KW-1185">Reference proteome</keyword>
<name>A0A2C5Z0E4_9HYPO</name>
<dbReference type="Pfam" id="PF17667">
    <property type="entry name" value="Pkinase_fungal"/>
    <property type="match status" value="1"/>
</dbReference>
<comment type="caution">
    <text evidence="5">The sequence shown here is derived from an EMBL/GenBank/DDBJ whole genome shotgun (WGS) entry which is preliminary data.</text>
</comment>
<dbReference type="PANTHER" id="PTHR38248:SF2">
    <property type="entry name" value="FUNK1 11"/>
    <property type="match status" value="1"/>
</dbReference>
<sequence length="639" mass="72968">MVSFSEQQLDIIARNPLGEPLDRFRETLEHKDQSYSVLSNWDNEANDSDQDRQDVISKLLTTLMATQTAKHLLNSNGRKVAVDLAQLFSRVLEGDSHAKYHPLMKLVLEKASDIDIWNAVLSLINTALAPVTTPESILPTFDDSPIVYSSASQRDSEQTRELVEKRIFEEIRLCTFRDVEGFFEKYFEGKDWTRRALDTYEAAKGLHIDGAWTGFPDPPVQTGVLDWWFRFQHDFLSEERRGYYTSTKPTDLVGAEAQRQVDLFVRRKDGRLRDAAHEWKDIHVIGQLKASNHNKKALLLQMGRYVRDVFSHQPTRRYVHAFSICGREMEVWVFDRSGCYSPGAFNIDEEPRRFIQVIAGYTMMSDEEMGLDTFIERDTTESPTILIEQDEALDKDGKRLRLTAHPFTRQRAIVCRGTACFLTKPPESENWDYVTKFSWTSDQRKPEADLLRLARERGVRGIAELVGHHRITSINEMRSGLTFSKPYTFRTPIGTPQSHPQSKPIGVSELDQSITSSCVAKRLLGKRKSVDADWRLSKRSRSKSHLSSKGQKESTFEVEAAQGTSLAAADIGLYDNRIFRCLVVSPAGRAIYKYSTHLELLEALRDAIKAHRSLHLEGNILHRDISENNIIITDRISTG</sequence>
<dbReference type="InterPro" id="IPR008266">
    <property type="entry name" value="Tyr_kinase_AS"/>
</dbReference>
<dbReference type="PROSITE" id="PS00109">
    <property type="entry name" value="PROTEIN_KINASE_TYR"/>
    <property type="match status" value="1"/>
</dbReference>
<dbReference type="Proteomes" id="UP000224854">
    <property type="component" value="Unassembled WGS sequence"/>
</dbReference>
<dbReference type="OrthoDB" id="5584477at2759"/>
<dbReference type="AlphaFoldDB" id="A0A2C5Z0E4"/>